<dbReference type="HOGENOM" id="CLU_540274_0_0_1"/>
<dbReference type="AlphaFoldDB" id="B8BUW6"/>
<dbReference type="KEGG" id="tps:THAPSDRAFT_2623"/>
<evidence type="ECO:0000313" key="2">
    <source>
        <dbReference type="Proteomes" id="UP000001449"/>
    </source>
</evidence>
<reference evidence="1 2" key="2">
    <citation type="journal article" date="2008" name="Nature">
        <title>The Phaeodactylum genome reveals the evolutionary history of diatom genomes.</title>
        <authorList>
            <person name="Bowler C."/>
            <person name="Allen A.E."/>
            <person name="Badger J.H."/>
            <person name="Grimwood J."/>
            <person name="Jabbari K."/>
            <person name="Kuo A."/>
            <person name="Maheswari U."/>
            <person name="Martens C."/>
            <person name="Maumus F."/>
            <person name="Otillar R.P."/>
            <person name="Rayko E."/>
            <person name="Salamov A."/>
            <person name="Vandepoele K."/>
            <person name="Beszteri B."/>
            <person name="Gruber A."/>
            <person name="Heijde M."/>
            <person name="Katinka M."/>
            <person name="Mock T."/>
            <person name="Valentin K."/>
            <person name="Verret F."/>
            <person name="Berges J.A."/>
            <person name="Brownlee C."/>
            <person name="Cadoret J.P."/>
            <person name="Chiovitti A."/>
            <person name="Choi C.J."/>
            <person name="Coesel S."/>
            <person name="De Martino A."/>
            <person name="Detter J.C."/>
            <person name="Durkin C."/>
            <person name="Falciatore A."/>
            <person name="Fournet J."/>
            <person name="Haruta M."/>
            <person name="Huysman M.J."/>
            <person name="Jenkins B.D."/>
            <person name="Jiroutova K."/>
            <person name="Jorgensen R.E."/>
            <person name="Joubert Y."/>
            <person name="Kaplan A."/>
            <person name="Kroger N."/>
            <person name="Kroth P.G."/>
            <person name="La Roche J."/>
            <person name="Lindquist E."/>
            <person name="Lommer M."/>
            <person name="Martin-Jezequel V."/>
            <person name="Lopez P.J."/>
            <person name="Lucas S."/>
            <person name="Mangogna M."/>
            <person name="McGinnis K."/>
            <person name="Medlin L.K."/>
            <person name="Montsant A."/>
            <person name="Oudot-Le Secq M.P."/>
            <person name="Napoli C."/>
            <person name="Obornik M."/>
            <person name="Parker M.S."/>
            <person name="Petit J.L."/>
            <person name="Porcel B.M."/>
            <person name="Poulsen N."/>
            <person name="Robison M."/>
            <person name="Rychlewski L."/>
            <person name="Rynearson T.A."/>
            <person name="Schmutz J."/>
            <person name="Shapiro H."/>
            <person name="Siaut M."/>
            <person name="Stanley M."/>
            <person name="Sussman M.R."/>
            <person name="Taylor A.R."/>
            <person name="Vardi A."/>
            <person name="von Dassow P."/>
            <person name="Vyverman W."/>
            <person name="Willis A."/>
            <person name="Wyrwicz L.S."/>
            <person name="Rokhsar D.S."/>
            <person name="Weissenbach J."/>
            <person name="Armbrust E.V."/>
            <person name="Green B.R."/>
            <person name="Van de Peer Y."/>
            <person name="Grigoriev I.V."/>
        </authorList>
    </citation>
    <scope>NUCLEOTIDE SEQUENCE [LARGE SCALE GENOMIC DNA]</scope>
    <source>
        <strain evidence="1 2">CCMP1335</strain>
    </source>
</reference>
<dbReference type="GeneID" id="7443048"/>
<evidence type="ECO:0008006" key="3">
    <source>
        <dbReference type="Google" id="ProtNLM"/>
    </source>
</evidence>
<dbReference type="eggNOG" id="ENOG502SZQP">
    <property type="taxonomic scope" value="Eukaryota"/>
</dbReference>
<dbReference type="InParanoid" id="B8BUW6"/>
<name>B8BUW6_THAPS</name>
<dbReference type="Proteomes" id="UP000001449">
    <property type="component" value="Chromosome 2"/>
</dbReference>
<evidence type="ECO:0000313" key="1">
    <source>
        <dbReference type="EMBL" id="EED95358.1"/>
    </source>
</evidence>
<proteinExistence type="predicted"/>
<sequence length="505" mass="55681">MGGCCSCFDGITGGKHGNDSGNSDGKSTEMATRNSIAGVPPPTHGVSRAMSAPTIQIQGYKVSGSGLALAKIPIEQDAAYWEWHVHLPGLPRPPPDEEDEDEFHDVQMNGESDDPYAIKFGVATRKDRNFYKLLQNVEDEGDETSSQDDGTALMRAIPNLRHNDVIGVAVQQSDLPMIQFLLNGEPLPECTINRFRGTVFPAVYIPVGAGSEGDRIEDEGISLLAEFDEDNFKEMSPHARLRRSIVQQAAEAMSSPSSDSGMNDQFGDQQHNPRLTRWEIVRSIINQNARGSLASISFHIPDLASTDALTLFRAISLELGSCVAEKYSKQLHNAFISDADVSSKHLVWKEDNPPGPICVDARYIILTYKAALFAASAFHNPKGLLLTLLQDFAVVVDGDFGVNNRWLLKDVLAVVSIASITEEERECTAGLFSNAIREWRRNFNPTVAIDILEIVLDASPSILQHFRSQLLSKLPSADRLRLLAGKEVTCHFWALYYSRYHNLTL</sequence>
<dbReference type="RefSeq" id="XP_002287915.1">
    <property type="nucleotide sequence ID" value="XM_002287879.1"/>
</dbReference>
<reference evidence="1 2" key="1">
    <citation type="journal article" date="2004" name="Science">
        <title>The genome of the diatom Thalassiosira pseudonana: ecology, evolution, and metabolism.</title>
        <authorList>
            <person name="Armbrust E.V."/>
            <person name="Berges J.A."/>
            <person name="Bowler C."/>
            <person name="Green B.R."/>
            <person name="Martinez D."/>
            <person name="Putnam N.H."/>
            <person name="Zhou S."/>
            <person name="Allen A.E."/>
            <person name="Apt K.E."/>
            <person name="Bechner M."/>
            <person name="Brzezinski M.A."/>
            <person name="Chaal B.K."/>
            <person name="Chiovitti A."/>
            <person name="Davis A.K."/>
            <person name="Demarest M.S."/>
            <person name="Detter J.C."/>
            <person name="Glavina T."/>
            <person name="Goodstein D."/>
            <person name="Hadi M.Z."/>
            <person name="Hellsten U."/>
            <person name="Hildebrand M."/>
            <person name="Jenkins B.D."/>
            <person name="Jurka J."/>
            <person name="Kapitonov V.V."/>
            <person name="Kroger N."/>
            <person name="Lau W.W."/>
            <person name="Lane T.W."/>
            <person name="Larimer F.W."/>
            <person name="Lippmeier J.C."/>
            <person name="Lucas S."/>
            <person name="Medina M."/>
            <person name="Montsant A."/>
            <person name="Obornik M."/>
            <person name="Parker M.S."/>
            <person name="Palenik B."/>
            <person name="Pazour G.J."/>
            <person name="Richardson P.M."/>
            <person name="Rynearson T.A."/>
            <person name="Saito M.A."/>
            <person name="Schwartz D.C."/>
            <person name="Thamatrakoln K."/>
            <person name="Valentin K."/>
            <person name="Vardi A."/>
            <person name="Wilkerson F.P."/>
            <person name="Rokhsar D.S."/>
        </authorList>
    </citation>
    <scope>NUCLEOTIDE SEQUENCE [LARGE SCALE GENOMIC DNA]</scope>
    <source>
        <strain evidence="1 2">CCMP1335</strain>
    </source>
</reference>
<keyword evidence="2" id="KW-1185">Reference proteome</keyword>
<dbReference type="PANTHER" id="PTHR20951:SF2">
    <property type="entry name" value="SPRY DOMAIN-CONTAINING PROTEIN 7"/>
    <property type="match status" value="1"/>
</dbReference>
<dbReference type="PaxDb" id="35128-Thaps2623"/>
<accession>B8BUW6</accession>
<organism evidence="1 2">
    <name type="scientific">Thalassiosira pseudonana</name>
    <name type="common">Marine diatom</name>
    <name type="synonym">Cyclotella nana</name>
    <dbReference type="NCBI Taxonomy" id="35128"/>
    <lineage>
        <taxon>Eukaryota</taxon>
        <taxon>Sar</taxon>
        <taxon>Stramenopiles</taxon>
        <taxon>Ochrophyta</taxon>
        <taxon>Bacillariophyta</taxon>
        <taxon>Coscinodiscophyceae</taxon>
        <taxon>Thalassiosirophycidae</taxon>
        <taxon>Thalassiosirales</taxon>
        <taxon>Thalassiosiraceae</taxon>
        <taxon>Thalassiosira</taxon>
    </lineage>
</organism>
<dbReference type="PANTHER" id="PTHR20951">
    <property type="entry name" value="C13ORF1 PROTEIN-RELATED"/>
    <property type="match status" value="1"/>
</dbReference>
<dbReference type="InterPro" id="IPR035766">
    <property type="entry name" value="SPRYD7"/>
</dbReference>
<dbReference type="EMBL" id="CM000639">
    <property type="protein sequence ID" value="EED95358.1"/>
    <property type="molecule type" value="Genomic_DNA"/>
</dbReference>
<protein>
    <recommendedName>
        <fullName evidence="3">SPRY domain-containing protein</fullName>
    </recommendedName>
</protein>
<gene>
    <name evidence="1" type="ORF">THAPSDRAFT_2623</name>
</gene>